<dbReference type="AlphaFoldDB" id="A0AAD5FXY8"/>
<dbReference type="InterPro" id="IPR004648">
    <property type="entry name" value="Oligpept_transpt"/>
</dbReference>
<accession>A0AAD5FXY8</accession>
<keyword evidence="2" id="KW-1185">Reference proteome</keyword>
<sequence length="255" mass="28605">MSSEKNIHPVASSAAPITSVHSVGSHLETQDHEVNLDAVLSNPLSIGEVGTTLTDAQKNFVLRRLHFDALTSFDQLPPECTFIFEKIEQMPTQEAIEILKDAIAEHENDVNVQDHDLELWRELVDYNSHGFHHAEDEKKSESSIDEKGNPVKVTAISYGDEAHSNDPSTGKPEIVDWDLQVRLEAVLIAYWSPYPEVRAVTRPFDDPTLPVETFRVYLIGIIWTGIGAVINQFFSERQPAITLNMSVVQVFLYPS</sequence>
<proteinExistence type="predicted"/>
<dbReference type="GO" id="GO:0055085">
    <property type="term" value="P:transmembrane transport"/>
    <property type="evidence" value="ECO:0007669"/>
    <property type="project" value="InterPro"/>
</dbReference>
<dbReference type="RefSeq" id="XP_051608118.1">
    <property type="nucleotide sequence ID" value="XM_051752797.1"/>
</dbReference>
<dbReference type="EMBL" id="JAIHNG010000123">
    <property type="protein sequence ID" value="KAI5957027.1"/>
    <property type="molecule type" value="Genomic_DNA"/>
</dbReference>
<protein>
    <submittedName>
        <fullName evidence="1">OPT2</fullName>
    </submittedName>
</protein>
<dbReference type="GeneID" id="76151442"/>
<dbReference type="Proteomes" id="UP001204833">
    <property type="component" value="Unassembled WGS sequence"/>
</dbReference>
<comment type="caution">
    <text evidence="1">The sequence shown here is derived from an EMBL/GenBank/DDBJ whole genome shotgun (WGS) entry which is preliminary data.</text>
</comment>
<evidence type="ECO:0000313" key="2">
    <source>
        <dbReference type="Proteomes" id="UP001204833"/>
    </source>
</evidence>
<reference evidence="1 2" key="1">
    <citation type="journal article" date="2022" name="DNA Res.">
        <title>Genome analysis of five recently described species of the CUG-Ser clade uncovers Candida theae as a new hybrid lineage with pathogenic potential in the Candida parapsilosis species complex.</title>
        <authorList>
            <person name="Mixao V."/>
            <person name="Del Olmo V."/>
            <person name="Hegedusova E."/>
            <person name="Saus E."/>
            <person name="Pryszcz L."/>
            <person name="Cillingova A."/>
            <person name="Nosek J."/>
            <person name="Gabaldon T."/>
        </authorList>
    </citation>
    <scope>NUCLEOTIDE SEQUENCE [LARGE SCALE GENOMIC DNA]</scope>
    <source>
        <strain evidence="1 2">CBS 12239</strain>
    </source>
</reference>
<evidence type="ECO:0000313" key="1">
    <source>
        <dbReference type="EMBL" id="KAI5957027.1"/>
    </source>
</evidence>
<organism evidence="1 2">
    <name type="scientific">Candida theae</name>
    <dbReference type="NCBI Taxonomy" id="1198502"/>
    <lineage>
        <taxon>Eukaryota</taxon>
        <taxon>Fungi</taxon>
        <taxon>Dikarya</taxon>
        <taxon>Ascomycota</taxon>
        <taxon>Saccharomycotina</taxon>
        <taxon>Pichiomycetes</taxon>
        <taxon>Debaryomycetaceae</taxon>
        <taxon>Candida/Lodderomyces clade</taxon>
        <taxon>Candida</taxon>
    </lineage>
</organism>
<feature type="non-terminal residue" evidence="1">
    <location>
        <position position="255"/>
    </location>
</feature>
<gene>
    <name evidence="1" type="ORF">KGF57_003384</name>
</gene>
<name>A0AAD5FXY8_9ASCO</name>
<dbReference type="PANTHER" id="PTHR22601">
    <property type="entry name" value="ISP4 LIKE PROTEIN"/>
    <property type="match status" value="1"/>
</dbReference>